<name>A0A1I0TQ52_9BACL</name>
<dbReference type="Pfam" id="PF14028">
    <property type="entry name" value="Lant_dehydr_C"/>
    <property type="match status" value="1"/>
</dbReference>
<dbReference type="NCBIfam" id="TIGR03891">
    <property type="entry name" value="thiopep_ocin"/>
    <property type="match status" value="1"/>
</dbReference>
<evidence type="ECO:0000256" key="1">
    <source>
        <dbReference type="SAM" id="Coils"/>
    </source>
</evidence>
<gene>
    <name evidence="4" type="ORF">SAMN05192569_10465</name>
</gene>
<evidence type="ECO:0000313" key="4">
    <source>
        <dbReference type="EMBL" id="SFA53880.1"/>
    </source>
</evidence>
<feature type="domain" description="Thiopeptide-type bacteriocin biosynthesis" evidence="3">
    <location>
        <begin position="772"/>
        <end position="1030"/>
    </location>
</feature>
<organism evidence="4 5">
    <name type="scientific">Parageobacillus thermantarcticus</name>
    <dbReference type="NCBI Taxonomy" id="186116"/>
    <lineage>
        <taxon>Bacteria</taxon>
        <taxon>Bacillati</taxon>
        <taxon>Bacillota</taxon>
        <taxon>Bacilli</taxon>
        <taxon>Bacillales</taxon>
        <taxon>Anoxybacillaceae</taxon>
        <taxon>Parageobacillus</taxon>
    </lineage>
</organism>
<dbReference type="EMBL" id="FOJS01000046">
    <property type="protein sequence ID" value="SFA53880.1"/>
    <property type="molecule type" value="Genomic_DNA"/>
</dbReference>
<sequence length="1046" mass="124312">MKDLIFKNIDTFMIRTPVLSVNNYLKFFDQRLTEKEMKEHLLEICNNPVFRESILIASKSLYNKMIDFCNGKEIKKYDYFLKAIYKYLIRISTRPTPFGLFAGIDFGEYTDENTSIRYGANKYKKFARPDLEWLMKIVKKLEQEQYDKLWFKINDSIFFKGERVYLLHSTLKDSDKKVNEISARVTSPFEITYELAGNLIPYQKLKKELMKRFQNTIEGKIEHFLKQLIENEFLISNLRPPLTVMDQLDYLIKELKKSNIEEWVNELIDIQEEIRRYTMTPLGEGEKIYKDLHRKMTNLAKTKYVLQVDTKLNLQEKKLNKQVIKDLNQLMRILLPFSMTYQQTDSPFSRYKQEFIEKYGVDREVPLLEMLDDDFGIGAPMDYENPKNARLNVGVINQLTDEQLREYFLNKYVEAVKDKKSITITEDEIKELGLDDYDYNSIPDSLDINVIIKCDSKQDFENNNFKYYLGPNLGSTHAGKSFGRFSYMMEGEEKLFETLNEEILNLNNDSGEYVTCEIVYLPNETRNANVTRNIHNSEYELALFTNNSRDEYHRLSLNDILIGIENDIFYAKSKTLNKKLIITMNNMLNTRTAPNAIRFLYDVSLDGKKIWYNFPWDTIFYDYSYIPKIEYKNFTISPQKWVINKIIKTNHKIDFAEFKKRFKKFCSDYHVPKYVYLTFADNRVLLNTEDENCLRILHHEFNNRYGNIILSSYEDADLNLVKDSAEEEYICELVIPLVKVKQENNKWYAKPKKSNHIPSLSDIRIKLPFEDWLYLKLYGVNSSADDLIAFYISEYCREKLAKGEIEKYFFMRYADPEQHIRLRLNASEEKLLQIYPDIKQWLRTLIEKRVLNRFSIDSYEREIERYGGTELINFAETLFCFDSIVVEDILKLKRLKTINFSDEVIGMVSIIHYMEQFGLDYESQLDFLQQQVNKQDYREDFKRNRSFYMKVCNTDNDWKGLRETDEGMLLLNVLNQRNRSIKEYASKIQEGLEASSELSILDSVIHLHCNRLFGIDREFEKKIRTLVAHTLYALKYIKLHEAVLKK</sequence>
<keyword evidence="1" id="KW-0175">Coiled coil</keyword>
<evidence type="ECO:0000259" key="3">
    <source>
        <dbReference type="Pfam" id="PF14028"/>
    </source>
</evidence>
<dbReference type="STRING" id="186116.SAMN05192569_10465"/>
<evidence type="ECO:0000313" key="5">
    <source>
        <dbReference type="Proteomes" id="UP000198650"/>
    </source>
</evidence>
<dbReference type="Proteomes" id="UP000198650">
    <property type="component" value="Unassembled WGS sequence"/>
</dbReference>
<dbReference type="InterPro" id="IPR023809">
    <property type="entry name" value="Thiopep_bacteriocin_synth_dom"/>
</dbReference>
<dbReference type="AlphaFoldDB" id="A0A1I0TQ52"/>
<feature type="coiled-coil region" evidence="1">
    <location>
        <begin position="253"/>
        <end position="280"/>
    </location>
</feature>
<dbReference type="OrthoDB" id="1273722at2"/>
<feature type="domain" description="Lantibiotic dehydratase N-terminal" evidence="2">
    <location>
        <begin position="47"/>
        <end position="697"/>
    </location>
</feature>
<dbReference type="RefSeq" id="WP_090951386.1">
    <property type="nucleotide sequence ID" value="NZ_FOJS01000046.1"/>
</dbReference>
<proteinExistence type="predicted"/>
<reference evidence="5" key="1">
    <citation type="submission" date="2016-10" db="EMBL/GenBank/DDBJ databases">
        <authorList>
            <person name="Varghese N."/>
            <person name="Submissions S."/>
        </authorList>
    </citation>
    <scope>NUCLEOTIDE SEQUENCE [LARGE SCALE GENOMIC DNA]</scope>
    <source>
        <strain evidence="5">M1</strain>
    </source>
</reference>
<keyword evidence="5" id="KW-1185">Reference proteome</keyword>
<dbReference type="Pfam" id="PF04738">
    <property type="entry name" value="Lant_dehydr_N"/>
    <property type="match status" value="1"/>
</dbReference>
<dbReference type="InterPro" id="IPR006827">
    <property type="entry name" value="Lant_deHydtase_N"/>
</dbReference>
<protein>
    <submittedName>
        <fullName evidence="4">Thiopeptide-type bacteriocin biosynthesis domain-containing protein</fullName>
    </submittedName>
</protein>
<evidence type="ECO:0000259" key="2">
    <source>
        <dbReference type="Pfam" id="PF04738"/>
    </source>
</evidence>
<accession>A0A1I0TQ52</accession>